<dbReference type="EC" id="4.2.1.59" evidence="4"/>
<dbReference type="FunFam" id="3.10.129.10:FF:000001">
    <property type="entry name" value="3-hydroxyacyl-[acyl-carrier-protein] dehydratase FabZ"/>
    <property type="match status" value="1"/>
</dbReference>
<proteinExistence type="inferred from homology"/>
<dbReference type="Proteomes" id="UP000515561">
    <property type="component" value="Chromosome"/>
</dbReference>
<evidence type="ECO:0000313" key="11">
    <source>
        <dbReference type="EMBL" id="BCJ93201.1"/>
    </source>
</evidence>
<dbReference type="Gene3D" id="3.10.129.10">
    <property type="entry name" value="Hotdog Thioesterase"/>
    <property type="match status" value="1"/>
</dbReference>
<dbReference type="PANTHER" id="PTHR30272">
    <property type="entry name" value="3-HYDROXYACYL-[ACYL-CARRIER-PROTEIN] DEHYDRATASE"/>
    <property type="match status" value="1"/>
</dbReference>
<dbReference type="NCBIfam" id="NF000582">
    <property type="entry name" value="PRK00006.1"/>
    <property type="match status" value="1"/>
</dbReference>
<organism evidence="11 12">
    <name type="scientific">Anaerocolumna cellulosilytica</name>
    <dbReference type="NCBI Taxonomy" id="433286"/>
    <lineage>
        <taxon>Bacteria</taxon>
        <taxon>Bacillati</taxon>
        <taxon>Bacillota</taxon>
        <taxon>Clostridia</taxon>
        <taxon>Lachnospirales</taxon>
        <taxon>Lachnospiraceae</taxon>
        <taxon>Anaerocolumna</taxon>
    </lineage>
</organism>
<dbReference type="AlphaFoldDB" id="A0A6S6R1X2"/>
<dbReference type="EMBL" id="AP023367">
    <property type="protein sequence ID" value="BCJ93201.1"/>
    <property type="molecule type" value="Genomic_DNA"/>
</dbReference>
<keyword evidence="9" id="KW-0456">Lyase</keyword>
<keyword evidence="8" id="KW-0443">Lipid metabolism</keyword>
<evidence type="ECO:0000256" key="7">
    <source>
        <dbReference type="ARBA" id="ARBA00022556"/>
    </source>
</evidence>
<evidence type="ECO:0000256" key="2">
    <source>
        <dbReference type="ARBA" id="ARBA00004496"/>
    </source>
</evidence>
<dbReference type="InterPro" id="IPR013114">
    <property type="entry name" value="FabA_FabZ"/>
</dbReference>
<comment type="subcellular location">
    <subcellularLocation>
        <location evidence="2">Cytoplasm</location>
    </subcellularLocation>
</comment>
<evidence type="ECO:0000256" key="1">
    <source>
        <dbReference type="ARBA" id="ARBA00001055"/>
    </source>
</evidence>
<gene>
    <name evidence="11" type="primary">fabZ_1</name>
    <name evidence="11" type="ORF">acsn021_07700</name>
</gene>
<evidence type="ECO:0000256" key="4">
    <source>
        <dbReference type="ARBA" id="ARBA00013167"/>
    </source>
</evidence>
<dbReference type="KEGG" id="acel:acsn021_07700"/>
<sequence length="146" mass="16772">MEVNILEVMKHRYPFLLVDKVVEHAYYKSSKVIKNVTFNEPWVQGHYPGHPIMPGVLLIEAMGQASGFIIMDLDNKQAKARFGYLTKVDNAKFVRPVYPGDQLVIDSKLLEKVDSYVRIESTVRVEGRVAAKCKLTYILREEEDEL</sequence>
<dbReference type="GO" id="GO:0019171">
    <property type="term" value="F:(3R)-hydroxyacyl-[acyl-carrier-protein] dehydratase activity"/>
    <property type="evidence" value="ECO:0007669"/>
    <property type="project" value="UniProtKB-EC"/>
</dbReference>
<keyword evidence="7" id="KW-0441">Lipid A biosynthesis</keyword>
<protein>
    <recommendedName>
        <fullName evidence="4">3-hydroxyacyl-[acyl-carrier-protein] dehydratase</fullName>
        <ecNumber evidence="4">4.2.1.59</ecNumber>
    </recommendedName>
</protein>
<dbReference type="Pfam" id="PF07977">
    <property type="entry name" value="FabA"/>
    <property type="match status" value="1"/>
</dbReference>
<evidence type="ECO:0000256" key="8">
    <source>
        <dbReference type="ARBA" id="ARBA00023098"/>
    </source>
</evidence>
<evidence type="ECO:0000256" key="6">
    <source>
        <dbReference type="ARBA" id="ARBA00022516"/>
    </source>
</evidence>
<keyword evidence="6" id="KW-0444">Lipid biosynthesis</keyword>
<evidence type="ECO:0000256" key="10">
    <source>
        <dbReference type="ARBA" id="ARBA00025049"/>
    </source>
</evidence>
<name>A0A6S6R1X2_9FIRM</name>
<keyword evidence="12" id="KW-1185">Reference proteome</keyword>
<evidence type="ECO:0000256" key="5">
    <source>
        <dbReference type="ARBA" id="ARBA00022490"/>
    </source>
</evidence>
<dbReference type="PANTHER" id="PTHR30272:SF1">
    <property type="entry name" value="3-HYDROXYACYL-[ACYL-CARRIER-PROTEIN] DEHYDRATASE"/>
    <property type="match status" value="1"/>
</dbReference>
<evidence type="ECO:0000256" key="3">
    <source>
        <dbReference type="ARBA" id="ARBA00009174"/>
    </source>
</evidence>
<evidence type="ECO:0000256" key="9">
    <source>
        <dbReference type="ARBA" id="ARBA00023239"/>
    </source>
</evidence>
<dbReference type="CDD" id="cd01288">
    <property type="entry name" value="FabZ"/>
    <property type="match status" value="1"/>
</dbReference>
<dbReference type="RefSeq" id="WP_184095115.1">
    <property type="nucleotide sequence ID" value="NZ_AP023367.1"/>
</dbReference>
<reference evidence="11 12" key="1">
    <citation type="journal article" date="2016" name="Int. J. Syst. Evol. Microbiol.">
        <title>Descriptions of Anaerotaenia torta gen. nov., sp. nov. and Anaerocolumna cellulosilytica gen. nov., sp. nov. isolated from a methanogenic reactor of cattle waste.</title>
        <authorList>
            <person name="Uek A."/>
            <person name="Ohtaki Y."/>
            <person name="Kaku N."/>
            <person name="Ueki K."/>
        </authorList>
    </citation>
    <scope>NUCLEOTIDE SEQUENCE [LARGE SCALE GENOMIC DNA]</scope>
    <source>
        <strain evidence="11 12">SN021</strain>
    </source>
</reference>
<dbReference type="GO" id="GO:0009245">
    <property type="term" value="P:lipid A biosynthetic process"/>
    <property type="evidence" value="ECO:0007669"/>
    <property type="project" value="UniProtKB-KW"/>
</dbReference>
<accession>A0A6S6R1X2</accession>
<comment type="catalytic activity">
    <reaction evidence="1">
        <text>a (3R)-hydroxyacyl-[ACP] = a (2E)-enoyl-[ACP] + H2O</text>
        <dbReference type="Rhea" id="RHEA:13097"/>
        <dbReference type="Rhea" id="RHEA-COMP:9925"/>
        <dbReference type="Rhea" id="RHEA-COMP:9945"/>
        <dbReference type="ChEBI" id="CHEBI:15377"/>
        <dbReference type="ChEBI" id="CHEBI:78784"/>
        <dbReference type="ChEBI" id="CHEBI:78827"/>
        <dbReference type="EC" id="4.2.1.59"/>
    </reaction>
</comment>
<evidence type="ECO:0000313" key="12">
    <source>
        <dbReference type="Proteomes" id="UP000515561"/>
    </source>
</evidence>
<dbReference type="SUPFAM" id="SSF54637">
    <property type="entry name" value="Thioesterase/thiol ester dehydrase-isomerase"/>
    <property type="match status" value="1"/>
</dbReference>
<comment type="similarity">
    <text evidence="3">Belongs to the thioester dehydratase family. FabZ subfamily.</text>
</comment>
<keyword evidence="5" id="KW-0963">Cytoplasm</keyword>
<dbReference type="InterPro" id="IPR029069">
    <property type="entry name" value="HotDog_dom_sf"/>
</dbReference>
<dbReference type="GO" id="GO:0005737">
    <property type="term" value="C:cytoplasm"/>
    <property type="evidence" value="ECO:0007669"/>
    <property type="project" value="UniProtKB-SubCell"/>
</dbReference>
<comment type="function">
    <text evidence="10">Involved in unsaturated fatty acids biosynthesis. Catalyzes the dehydration of short chain beta-hydroxyacyl-ACPs and long chain saturated and unsaturated beta-hydroxyacyl-ACPs.</text>
</comment>
<dbReference type="GO" id="GO:0016020">
    <property type="term" value="C:membrane"/>
    <property type="evidence" value="ECO:0007669"/>
    <property type="project" value="GOC"/>
</dbReference>